<organism evidence="7 8">
    <name type="scientific">Duganella radicis</name>
    <dbReference type="NCBI Taxonomy" id="551988"/>
    <lineage>
        <taxon>Bacteria</taxon>
        <taxon>Pseudomonadati</taxon>
        <taxon>Pseudomonadota</taxon>
        <taxon>Betaproteobacteria</taxon>
        <taxon>Burkholderiales</taxon>
        <taxon>Oxalobacteraceae</taxon>
        <taxon>Telluria group</taxon>
        <taxon>Duganella</taxon>
    </lineage>
</organism>
<dbReference type="GO" id="GO:0016301">
    <property type="term" value="F:kinase activity"/>
    <property type="evidence" value="ECO:0007669"/>
    <property type="project" value="UniProtKB-KW"/>
</dbReference>
<name>A0A6L6PCZ9_9BURK</name>
<dbReference type="InterPro" id="IPR029016">
    <property type="entry name" value="GAF-like_dom_sf"/>
</dbReference>
<dbReference type="Pfam" id="PF00072">
    <property type="entry name" value="Response_reg"/>
    <property type="match status" value="1"/>
</dbReference>
<dbReference type="AlphaFoldDB" id="A0A6L6PCZ9"/>
<dbReference type="InterPro" id="IPR001789">
    <property type="entry name" value="Sig_transdc_resp-reg_receiver"/>
</dbReference>
<dbReference type="PROSITE" id="PS50887">
    <property type="entry name" value="GGDEF"/>
    <property type="match status" value="1"/>
</dbReference>
<comment type="caution">
    <text evidence="3">Lacks conserved residue(s) required for the propagation of feature annotation.</text>
</comment>
<dbReference type="InterPro" id="IPR000160">
    <property type="entry name" value="GGDEF_dom"/>
</dbReference>
<comment type="caution">
    <text evidence="7">The sequence shown here is derived from an EMBL/GenBank/DDBJ whole genome shotgun (WGS) entry which is preliminary data.</text>
</comment>
<dbReference type="InterPro" id="IPR050706">
    <property type="entry name" value="Cyclic-di-GMP_PDE-like"/>
</dbReference>
<evidence type="ECO:0000313" key="8">
    <source>
        <dbReference type="Proteomes" id="UP000475582"/>
    </source>
</evidence>
<dbReference type="SMART" id="SM00448">
    <property type="entry name" value="REC"/>
    <property type="match status" value="1"/>
</dbReference>
<dbReference type="Gene3D" id="3.30.450.40">
    <property type="match status" value="1"/>
</dbReference>
<keyword evidence="3" id="KW-0597">Phosphoprotein</keyword>
<dbReference type="InterPro" id="IPR035919">
    <property type="entry name" value="EAL_sf"/>
</dbReference>
<dbReference type="Gene3D" id="3.30.70.270">
    <property type="match status" value="1"/>
</dbReference>
<dbReference type="CDD" id="cd01948">
    <property type="entry name" value="EAL"/>
    <property type="match status" value="1"/>
</dbReference>
<feature type="domain" description="Response regulatory" evidence="4">
    <location>
        <begin position="4"/>
        <end position="119"/>
    </location>
</feature>
<dbReference type="PROSITE" id="PS50110">
    <property type="entry name" value="RESPONSE_REGULATORY"/>
    <property type="match status" value="2"/>
</dbReference>
<dbReference type="Pfam" id="PF13185">
    <property type="entry name" value="GAF_2"/>
    <property type="match status" value="1"/>
</dbReference>
<dbReference type="InterPro" id="IPR043128">
    <property type="entry name" value="Rev_trsase/Diguanyl_cyclase"/>
</dbReference>
<dbReference type="Pfam" id="PF00563">
    <property type="entry name" value="EAL"/>
    <property type="match status" value="1"/>
</dbReference>
<feature type="domain" description="Response regulatory" evidence="4">
    <location>
        <begin position="755"/>
        <end position="810"/>
    </location>
</feature>
<proteinExistence type="predicted"/>
<dbReference type="SUPFAM" id="SSF52172">
    <property type="entry name" value="CheY-like"/>
    <property type="match status" value="2"/>
</dbReference>
<evidence type="ECO:0000259" key="6">
    <source>
        <dbReference type="PROSITE" id="PS50887"/>
    </source>
</evidence>
<dbReference type="SUPFAM" id="SSF141868">
    <property type="entry name" value="EAL domain-like"/>
    <property type="match status" value="1"/>
</dbReference>
<dbReference type="FunFam" id="3.20.20.450:FF:000001">
    <property type="entry name" value="Cyclic di-GMP phosphodiesterase yahA"/>
    <property type="match status" value="1"/>
</dbReference>
<dbReference type="SMART" id="SM00267">
    <property type="entry name" value="GGDEF"/>
    <property type="match status" value="1"/>
</dbReference>
<dbReference type="OrthoDB" id="9813903at2"/>
<dbReference type="InterPro" id="IPR029787">
    <property type="entry name" value="Nucleotide_cyclase"/>
</dbReference>
<evidence type="ECO:0000256" key="2">
    <source>
        <dbReference type="ARBA" id="ARBA00022777"/>
    </source>
</evidence>
<dbReference type="EMBL" id="WNKY01000001">
    <property type="protein sequence ID" value="MTV36245.1"/>
    <property type="molecule type" value="Genomic_DNA"/>
</dbReference>
<feature type="domain" description="EAL" evidence="5">
    <location>
        <begin position="488"/>
        <end position="742"/>
    </location>
</feature>
<feature type="modified residue" description="4-aspartylphosphate" evidence="3">
    <location>
        <position position="52"/>
    </location>
</feature>
<dbReference type="RefSeq" id="WP_155461590.1">
    <property type="nucleotide sequence ID" value="NZ_WNKY01000001.1"/>
</dbReference>
<dbReference type="Gene3D" id="3.20.20.450">
    <property type="entry name" value="EAL domain"/>
    <property type="match status" value="1"/>
</dbReference>
<feature type="domain" description="GGDEF" evidence="6">
    <location>
        <begin position="348"/>
        <end position="479"/>
    </location>
</feature>
<dbReference type="Gene3D" id="3.40.50.2300">
    <property type="match status" value="2"/>
</dbReference>
<dbReference type="GO" id="GO:0000160">
    <property type="term" value="P:phosphorelay signal transduction system"/>
    <property type="evidence" value="ECO:0007669"/>
    <property type="project" value="InterPro"/>
</dbReference>
<dbReference type="PROSITE" id="PS50883">
    <property type="entry name" value="EAL"/>
    <property type="match status" value="1"/>
</dbReference>
<evidence type="ECO:0000259" key="5">
    <source>
        <dbReference type="PROSITE" id="PS50883"/>
    </source>
</evidence>
<dbReference type="Proteomes" id="UP000475582">
    <property type="component" value="Unassembled WGS sequence"/>
</dbReference>
<gene>
    <name evidence="7" type="ORF">GM676_01450</name>
</gene>
<dbReference type="NCBIfam" id="TIGR00254">
    <property type="entry name" value="GGDEF"/>
    <property type="match status" value="1"/>
</dbReference>
<dbReference type="SUPFAM" id="SSF55781">
    <property type="entry name" value="GAF domain-like"/>
    <property type="match status" value="1"/>
</dbReference>
<dbReference type="GO" id="GO:0071111">
    <property type="term" value="F:cyclic-guanylate-specific phosphodiesterase activity"/>
    <property type="evidence" value="ECO:0007669"/>
    <property type="project" value="InterPro"/>
</dbReference>
<evidence type="ECO:0000256" key="3">
    <source>
        <dbReference type="PROSITE-ProRule" id="PRU00169"/>
    </source>
</evidence>
<dbReference type="SUPFAM" id="SSF55073">
    <property type="entry name" value="Nucleotide cyclase"/>
    <property type="match status" value="1"/>
</dbReference>
<keyword evidence="8" id="KW-1185">Reference proteome</keyword>
<dbReference type="PANTHER" id="PTHR33121">
    <property type="entry name" value="CYCLIC DI-GMP PHOSPHODIESTERASE PDEF"/>
    <property type="match status" value="1"/>
</dbReference>
<protein>
    <submittedName>
        <fullName evidence="7">EAL domain-containing protein</fullName>
    </submittedName>
</protein>
<evidence type="ECO:0000313" key="7">
    <source>
        <dbReference type="EMBL" id="MTV36245.1"/>
    </source>
</evidence>
<evidence type="ECO:0000259" key="4">
    <source>
        <dbReference type="PROSITE" id="PS50110"/>
    </source>
</evidence>
<dbReference type="InterPro" id="IPR001633">
    <property type="entry name" value="EAL_dom"/>
</dbReference>
<reference evidence="7 8" key="1">
    <citation type="submission" date="2019-11" db="EMBL/GenBank/DDBJ databases">
        <title>Type strains purchased from KCTC, JCM and DSMZ.</title>
        <authorList>
            <person name="Lu H."/>
        </authorList>
    </citation>
    <scope>NUCLEOTIDE SEQUENCE [LARGE SCALE GENOMIC DNA]</scope>
    <source>
        <strain evidence="7 8">KCTC 22382</strain>
    </source>
</reference>
<dbReference type="SMART" id="SM00052">
    <property type="entry name" value="EAL"/>
    <property type="match status" value="1"/>
</dbReference>
<accession>A0A6L6PCZ9</accession>
<dbReference type="CDD" id="cd01949">
    <property type="entry name" value="GGDEF"/>
    <property type="match status" value="1"/>
</dbReference>
<evidence type="ECO:0000256" key="1">
    <source>
        <dbReference type="ARBA" id="ARBA00022679"/>
    </source>
</evidence>
<dbReference type="PANTHER" id="PTHR33121:SF71">
    <property type="entry name" value="OXYGEN SENSOR PROTEIN DOSP"/>
    <property type="match status" value="1"/>
</dbReference>
<dbReference type="Pfam" id="PF00990">
    <property type="entry name" value="GGDEF"/>
    <property type="match status" value="1"/>
</dbReference>
<keyword evidence="1" id="KW-0808">Transferase</keyword>
<keyword evidence="2" id="KW-0418">Kinase</keyword>
<dbReference type="InterPro" id="IPR003018">
    <property type="entry name" value="GAF"/>
</dbReference>
<sequence>MTAPILIIDDEPGNLATLRAILAPEHALAFARNGAEGLAAARKHHPALILLDVQMPDMDGYAVCRQLKAQPDTSDIPVIFVTAMSEVGDEAAGFACGAVDYIVKPVSPALVRARVRTHMSLVHANRLTHYVRELESHQLKIARLSRIKSVLSGINAAVIRIRDRAALYDEACRIAAEAGGFDTVWIALRDGNRLRPAAWRGASAERLEQVLAAMAQEPDDELSAPRRALAYGHAACCNDLSAPGQGGAPCADARGHGFLSLTALPLMLGTRAAGVMVLYARDAGYFDAEELALLEDLAADISFAMEYIAQEERVNYLSYYDAATGLPNHALFHDRLGQIIQSCKHDGSHAFVFMIDLDRFKRLNDALGSRAGDQVLRIVGQRLVDGLDRPCTVARLANDVYVIAGTCGANENLLPLIEHAAALIGPPITLHDREIHLTVHGGIASYPRDGADADTMLAHAEAALRQAKSGGERLSFYSPEQNAAMMAKLELESLLRRACEEQQFVLYYQPKIDLGSGRIAGAEALIRWIHPERGMVSPAQFIPLAEESGLILAIGAWVIASVCAQQAAWQTAGVPVVPVALNLSAAQFGQGDLAAQVASQLAAHRLGSDLVELELTESLVMRDPAGAGQTMHQLRALGLHLSLDDFGTGYSSLAHLKRFPFNSVKIDRAFVTDITTNPDDAAIASAIIAMSHNLRMLVIAEGVETAEQLELLRSKGCDLIQGYYFSPPVSAAAFAAMLSAGQGIALPLAPGQQRSVLLVDNDADMVAELKRALQAAGYQLLRADSPQAALETLTHTPVQAILCPPPPKNR</sequence>
<dbReference type="InterPro" id="IPR011006">
    <property type="entry name" value="CheY-like_superfamily"/>
</dbReference>